<accession>A0AAU7JIZ7</accession>
<evidence type="ECO:0000259" key="2">
    <source>
        <dbReference type="Pfam" id="PF07331"/>
    </source>
</evidence>
<organism evidence="3">
    <name type="scientific">Alsobacter sp. KACC 23698</name>
    <dbReference type="NCBI Taxonomy" id="3149229"/>
    <lineage>
        <taxon>Bacteria</taxon>
        <taxon>Pseudomonadati</taxon>
        <taxon>Pseudomonadota</taxon>
        <taxon>Alphaproteobacteria</taxon>
        <taxon>Hyphomicrobiales</taxon>
        <taxon>Alsobacteraceae</taxon>
        <taxon>Alsobacter</taxon>
    </lineage>
</organism>
<gene>
    <name evidence="3" type="ORF">ABEG18_05140</name>
</gene>
<dbReference type="EMBL" id="CP157484">
    <property type="protein sequence ID" value="XBO40167.1"/>
    <property type="molecule type" value="Genomic_DNA"/>
</dbReference>
<dbReference type="AlphaFoldDB" id="A0AAU7JIZ7"/>
<feature type="transmembrane region" description="Helical" evidence="1">
    <location>
        <begin position="117"/>
        <end position="136"/>
    </location>
</feature>
<protein>
    <submittedName>
        <fullName evidence="3">Tripartite tricarboxylate transporter TctB family protein</fullName>
    </submittedName>
</protein>
<keyword evidence="1" id="KW-1133">Transmembrane helix</keyword>
<name>A0AAU7JIZ7_9HYPH</name>
<evidence type="ECO:0000313" key="3">
    <source>
        <dbReference type="EMBL" id="XBO40167.1"/>
    </source>
</evidence>
<reference evidence="3" key="1">
    <citation type="submission" date="2024-05" db="EMBL/GenBank/DDBJ databases">
        <authorList>
            <person name="Kim S."/>
            <person name="Heo J."/>
            <person name="Choi H."/>
            <person name="Choi Y."/>
            <person name="Kwon S.-W."/>
            <person name="Kim Y."/>
        </authorList>
    </citation>
    <scope>NUCLEOTIDE SEQUENCE</scope>
    <source>
        <strain evidence="3">KACC 23698</strain>
    </source>
</reference>
<sequence length="155" mass="16370">MMTRRHFEALTGGITLAFGVAVIVSSIQVGAGWDGGDVQSGTFPLLAGSLVAAGSLYNLVQAFLGPNPVIARPDELRRVGSLFLPALGFVALIPLLGIYVSGVGYLLWSLRIQHKMAWTRSAAIAAGAVVALYFTFERAFQVLLPHGWLGAALGF</sequence>
<dbReference type="RefSeq" id="WP_406857022.1">
    <property type="nucleotide sequence ID" value="NZ_CP157484.1"/>
</dbReference>
<evidence type="ECO:0000256" key="1">
    <source>
        <dbReference type="SAM" id="Phobius"/>
    </source>
</evidence>
<keyword evidence="1" id="KW-0472">Membrane</keyword>
<proteinExistence type="predicted"/>
<dbReference type="Pfam" id="PF07331">
    <property type="entry name" value="TctB"/>
    <property type="match status" value="1"/>
</dbReference>
<feature type="transmembrane region" description="Helical" evidence="1">
    <location>
        <begin position="42"/>
        <end position="60"/>
    </location>
</feature>
<feature type="transmembrane region" description="Helical" evidence="1">
    <location>
        <begin position="81"/>
        <end position="105"/>
    </location>
</feature>
<dbReference type="InterPro" id="IPR009936">
    <property type="entry name" value="DUF1468"/>
</dbReference>
<feature type="domain" description="DUF1468" evidence="2">
    <location>
        <begin position="12"/>
        <end position="145"/>
    </location>
</feature>
<keyword evidence="1" id="KW-0812">Transmembrane</keyword>